<protein>
    <submittedName>
        <fullName evidence="1">Uncharacterized protein</fullName>
    </submittedName>
</protein>
<comment type="caution">
    <text evidence="1">The sequence shown here is derived from an EMBL/GenBank/DDBJ whole genome shotgun (WGS) entry which is preliminary data.</text>
</comment>
<proteinExistence type="predicted"/>
<sequence length="48" mass="5000">MESQSFTQEQGNVQAQEKASGLGLGNVLCKTGKGWTCVITRTDGPDAG</sequence>
<dbReference type="AlphaFoldDB" id="A0A2K3K1E4"/>
<feature type="non-terminal residue" evidence="1">
    <location>
        <position position="48"/>
    </location>
</feature>
<dbReference type="ExpressionAtlas" id="A0A2K3K1E4">
    <property type="expression patterns" value="baseline"/>
</dbReference>
<dbReference type="Proteomes" id="UP000236291">
    <property type="component" value="Unassembled WGS sequence"/>
</dbReference>
<reference evidence="1 2" key="2">
    <citation type="journal article" date="2017" name="Front. Plant Sci.">
        <title>Gene Classification and Mining of Molecular Markers Useful in Red Clover (Trifolium pratense) Breeding.</title>
        <authorList>
            <person name="Istvanek J."/>
            <person name="Dluhosova J."/>
            <person name="Dluhos P."/>
            <person name="Patkova L."/>
            <person name="Nedelnik J."/>
            <person name="Repkova J."/>
        </authorList>
    </citation>
    <scope>NUCLEOTIDE SEQUENCE [LARGE SCALE GENOMIC DNA]</scope>
    <source>
        <strain evidence="2">cv. Tatra</strain>
        <tissue evidence="1">Young leaves</tissue>
    </source>
</reference>
<gene>
    <name evidence="1" type="ORF">L195_g060006</name>
</gene>
<accession>A0A2K3K1E4</accession>
<evidence type="ECO:0000313" key="1">
    <source>
        <dbReference type="EMBL" id="PNX60076.1"/>
    </source>
</evidence>
<organism evidence="1 2">
    <name type="scientific">Trifolium pratense</name>
    <name type="common">Red clover</name>
    <dbReference type="NCBI Taxonomy" id="57577"/>
    <lineage>
        <taxon>Eukaryota</taxon>
        <taxon>Viridiplantae</taxon>
        <taxon>Streptophyta</taxon>
        <taxon>Embryophyta</taxon>
        <taxon>Tracheophyta</taxon>
        <taxon>Spermatophyta</taxon>
        <taxon>Magnoliopsida</taxon>
        <taxon>eudicotyledons</taxon>
        <taxon>Gunneridae</taxon>
        <taxon>Pentapetalae</taxon>
        <taxon>rosids</taxon>
        <taxon>fabids</taxon>
        <taxon>Fabales</taxon>
        <taxon>Fabaceae</taxon>
        <taxon>Papilionoideae</taxon>
        <taxon>50 kb inversion clade</taxon>
        <taxon>NPAAA clade</taxon>
        <taxon>Hologalegina</taxon>
        <taxon>IRL clade</taxon>
        <taxon>Trifolieae</taxon>
        <taxon>Trifolium</taxon>
    </lineage>
</organism>
<evidence type="ECO:0000313" key="2">
    <source>
        <dbReference type="Proteomes" id="UP000236291"/>
    </source>
</evidence>
<reference evidence="1 2" key="1">
    <citation type="journal article" date="2014" name="Am. J. Bot.">
        <title>Genome assembly and annotation for red clover (Trifolium pratense; Fabaceae).</title>
        <authorList>
            <person name="Istvanek J."/>
            <person name="Jaros M."/>
            <person name="Krenek A."/>
            <person name="Repkova J."/>
        </authorList>
    </citation>
    <scope>NUCLEOTIDE SEQUENCE [LARGE SCALE GENOMIC DNA]</scope>
    <source>
        <strain evidence="2">cv. Tatra</strain>
        <tissue evidence="1">Young leaves</tissue>
    </source>
</reference>
<dbReference type="EMBL" id="ASHM01134915">
    <property type="protein sequence ID" value="PNX60076.1"/>
    <property type="molecule type" value="Genomic_DNA"/>
</dbReference>
<name>A0A2K3K1E4_TRIPR</name>